<evidence type="ECO:0000256" key="1">
    <source>
        <dbReference type="ARBA" id="ARBA00022741"/>
    </source>
</evidence>
<evidence type="ECO:0000313" key="7">
    <source>
        <dbReference type="EMBL" id="MBB6475301.1"/>
    </source>
</evidence>
<evidence type="ECO:0000313" key="8">
    <source>
        <dbReference type="Proteomes" id="UP000555564"/>
    </source>
</evidence>
<feature type="repeat" description="WD" evidence="3">
    <location>
        <begin position="350"/>
        <end position="391"/>
    </location>
</feature>
<dbReference type="SUPFAM" id="SSF56112">
    <property type="entry name" value="Protein kinase-like (PK-like)"/>
    <property type="match status" value="1"/>
</dbReference>
<gene>
    <name evidence="7" type="ORF">BJ992_004732</name>
</gene>
<dbReference type="InterPro" id="IPR008271">
    <property type="entry name" value="Ser/Thr_kinase_AS"/>
</dbReference>
<proteinExistence type="predicted"/>
<evidence type="ECO:0000259" key="6">
    <source>
        <dbReference type="PROSITE" id="PS50011"/>
    </source>
</evidence>
<dbReference type="SMART" id="SM00320">
    <property type="entry name" value="WD40"/>
    <property type="match status" value="6"/>
</dbReference>
<keyword evidence="1 4" id="KW-0547">Nucleotide-binding</keyword>
<dbReference type="PANTHER" id="PTHR19879">
    <property type="entry name" value="TRANSCRIPTION INITIATION FACTOR TFIID"/>
    <property type="match status" value="1"/>
</dbReference>
<keyword evidence="3" id="KW-0853">WD repeat</keyword>
<dbReference type="PROSITE" id="PS00108">
    <property type="entry name" value="PROTEIN_KINASE_ST"/>
    <property type="match status" value="1"/>
</dbReference>
<evidence type="ECO:0000256" key="4">
    <source>
        <dbReference type="PROSITE-ProRule" id="PRU10141"/>
    </source>
</evidence>
<evidence type="ECO:0000256" key="3">
    <source>
        <dbReference type="PROSITE-ProRule" id="PRU00221"/>
    </source>
</evidence>
<dbReference type="GO" id="GO:0004674">
    <property type="term" value="F:protein serine/threonine kinase activity"/>
    <property type="evidence" value="ECO:0007669"/>
    <property type="project" value="UniProtKB-KW"/>
</dbReference>
<feature type="domain" description="Protein kinase" evidence="6">
    <location>
        <begin position="13"/>
        <end position="270"/>
    </location>
</feature>
<keyword evidence="7" id="KW-0723">Serine/threonine-protein kinase</keyword>
<keyword evidence="7" id="KW-0808">Transferase</keyword>
<protein>
    <submittedName>
        <fullName evidence="7">Serine/threonine protein kinase</fullName>
    </submittedName>
</protein>
<dbReference type="CDD" id="cd00200">
    <property type="entry name" value="WD40"/>
    <property type="match status" value="1"/>
</dbReference>
<dbReference type="InterPro" id="IPR001680">
    <property type="entry name" value="WD40_rpt"/>
</dbReference>
<reference evidence="7 8" key="1">
    <citation type="submission" date="2020-08" db="EMBL/GenBank/DDBJ databases">
        <title>Sequencing the genomes of 1000 actinobacteria strains.</title>
        <authorList>
            <person name="Klenk H.-P."/>
        </authorList>
    </citation>
    <scope>NUCLEOTIDE SEQUENCE [LARGE SCALE GENOMIC DNA]</scope>
    <source>
        <strain evidence="7 8">DSM 44936</strain>
    </source>
</reference>
<keyword evidence="8" id="KW-1185">Reference proteome</keyword>
<comment type="caution">
    <text evidence="7">The sequence shown here is derived from an EMBL/GenBank/DDBJ whole genome shotgun (WGS) entry which is preliminary data.</text>
</comment>
<evidence type="ECO:0000256" key="2">
    <source>
        <dbReference type="ARBA" id="ARBA00022840"/>
    </source>
</evidence>
<dbReference type="Proteomes" id="UP000555564">
    <property type="component" value="Unassembled WGS sequence"/>
</dbReference>
<dbReference type="SUPFAM" id="SSF50998">
    <property type="entry name" value="Quinoprotein alcohol dehydrogenase-like"/>
    <property type="match status" value="1"/>
</dbReference>
<dbReference type="InterPro" id="IPR000719">
    <property type="entry name" value="Prot_kinase_dom"/>
</dbReference>
<dbReference type="PROSITE" id="PS00107">
    <property type="entry name" value="PROTEIN_KINASE_ATP"/>
    <property type="match status" value="1"/>
</dbReference>
<feature type="compositionally biased region" description="Basic and acidic residues" evidence="5">
    <location>
        <begin position="278"/>
        <end position="287"/>
    </location>
</feature>
<dbReference type="Gene3D" id="3.30.200.20">
    <property type="entry name" value="Phosphorylase Kinase, domain 1"/>
    <property type="match status" value="1"/>
</dbReference>
<keyword evidence="2 4" id="KW-0067">ATP-binding</keyword>
<dbReference type="Pfam" id="PF00069">
    <property type="entry name" value="Pkinase"/>
    <property type="match status" value="1"/>
</dbReference>
<dbReference type="PROSITE" id="PS50294">
    <property type="entry name" value="WD_REPEATS_REGION"/>
    <property type="match status" value="3"/>
</dbReference>
<dbReference type="SMART" id="SM00220">
    <property type="entry name" value="S_TKc"/>
    <property type="match status" value="1"/>
</dbReference>
<feature type="region of interest" description="Disordered" evidence="5">
    <location>
        <begin position="276"/>
        <end position="297"/>
    </location>
</feature>
<dbReference type="PANTHER" id="PTHR19879:SF9">
    <property type="entry name" value="TRANSCRIPTION INITIATION FACTOR TFIID SUBUNIT 5"/>
    <property type="match status" value="1"/>
</dbReference>
<dbReference type="Pfam" id="PF00400">
    <property type="entry name" value="WD40"/>
    <property type="match status" value="4"/>
</dbReference>
<dbReference type="InterPro" id="IPR015943">
    <property type="entry name" value="WD40/YVTN_repeat-like_dom_sf"/>
</dbReference>
<sequence length="650" mass="69300">MAEDVGTVVAGRYRLVRLLGEGGMGSAWQAVDERLRRDVAIKQLRLPHGIRSEARGQLVARVEREAQAAGRLRHPGIITVHDLLTDERGLPWIVMELVAGASLDQIVEEGGRLSPEWTARIGAQVASALAAAHAAGIVHRDVKPANILLEGDRVVLTDFGIASLEGDTTLTPTGLMIGTPAYMAPEQIDGAAATAASDMWALGATLYKAVEGRPPFEAPTPAALLMSVNRGKPAPMTHAGPLHPLLRALLSKNPASRPTAATAAASLTELTTPAEPTRPIRRDRTGEPARTLPPVRRPAQPLMRRPVVTRRRVLLGLGAAAVLTAVPTTYLLTRRTGPDWSTPAPLAADFPGHSSTITSLVFTSDGKTMISASADDVVRWWNVLDGKPVGRPFTTGAGPTPKLLLSPQGTVLAVNGVIPATSDTSEKHSLRLWTPDRRLIGDLTLEDSGDYARRMAFSADGKRLAVFHNYDFQLRVYDTATRERLIGFPRKGNDADALAYSPDGKLLASASRLGDVSELQLWDISSATPIDPPVKHPSLITALAFDPKGRVLVSGDDDSIVSLWDPATVTAITKLPRRHAAPVQAIAFTPDGSVLATGATGVVCLWDMTSRRLIGNPLPHPGTVSSLMFHPNGDLLATGGTDGKIRLWQP</sequence>
<keyword evidence="7" id="KW-0418">Kinase</keyword>
<dbReference type="EMBL" id="JACHIU010000001">
    <property type="protein sequence ID" value="MBB6475301.1"/>
    <property type="molecule type" value="Genomic_DNA"/>
</dbReference>
<feature type="repeat" description="WD" evidence="3">
    <location>
        <begin position="617"/>
        <end position="650"/>
    </location>
</feature>
<dbReference type="GO" id="GO:0005524">
    <property type="term" value="F:ATP binding"/>
    <property type="evidence" value="ECO:0007669"/>
    <property type="project" value="UniProtKB-UniRule"/>
</dbReference>
<dbReference type="PROSITE" id="PS50011">
    <property type="entry name" value="PROTEIN_KINASE_DOM"/>
    <property type="match status" value="1"/>
</dbReference>
<dbReference type="PROSITE" id="PS50082">
    <property type="entry name" value="WD_REPEATS_2"/>
    <property type="match status" value="4"/>
</dbReference>
<feature type="repeat" description="WD" evidence="3">
    <location>
        <begin position="576"/>
        <end position="616"/>
    </location>
</feature>
<evidence type="ECO:0000256" key="5">
    <source>
        <dbReference type="SAM" id="MobiDB-lite"/>
    </source>
</evidence>
<organism evidence="7 8">
    <name type="scientific">Sphaerisporangium rubeum</name>
    <dbReference type="NCBI Taxonomy" id="321317"/>
    <lineage>
        <taxon>Bacteria</taxon>
        <taxon>Bacillati</taxon>
        <taxon>Actinomycetota</taxon>
        <taxon>Actinomycetes</taxon>
        <taxon>Streptosporangiales</taxon>
        <taxon>Streptosporangiaceae</taxon>
        <taxon>Sphaerisporangium</taxon>
    </lineage>
</organism>
<dbReference type="InterPro" id="IPR011009">
    <property type="entry name" value="Kinase-like_dom_sf"/>
</dbReference>
<dbReference type="Gene3D" id="1.10.510.10">
    <property type="entry name" value="Transferase(Phosphotransferase) domain 1"/>
    <property type="match status" value="1"/>
</dbReference>
<feature type="repeat" description="WD" evidence="3">
    <location>
        <begin position="533"/>
        <end position="574"/>
    </location>
</feature>
<accession>A0A7X0IHF5</accession>
<dbReference type="InterPro" id="IPR011047">
    <property type="entry name" value="Quinoprotein_ADH-like_sf"/>
</dbReference>
<name>A0A7X0IHF5_9ACTN</name>
<feature type="binding site" evidence="4">
    <location>
        <position position="42"/>
    </location>
    <ligand>
        <name>ATP</name>
        <dbReference type="ChEBI" id="CHEBI:30616"/>
    </ligand>
</feature>
<dbReference type="CDD" id="cd14014">
    <property type="entry name" value="STKc_PknB_like"/>
    <property type="match status" value="1"/>
</dbReference>
<dbReference type="Gene3D" id="2.130.10.10">
    <property type="entry name" value="YVTN repeat-like/Quinoprotein amine dehydrogenase"/>
    <property type="match status" value="2"/>
</dbReference>
<dbReference type="AlphaFoldDB" id="A0A7X0IHF5"/>
<dbReference type="InterPro" id="IPR017441">
    <property type="entry name" value="Protein_kinase_ATP_BS"/>
</dbReference>